<feature type="compositionally biased region" description="Polar residues" evidence="4">
    <location>
        <begin position="464"/>
        <end position="484"/>
    </location>
</feature>
<evidence type="ECO:0007829" key="9">
    <source>
        <dbReference type="PDB" id="7LBV"/>
    </source>
</evidence>
<dbReference type="InterPro" id="IPR011040">
    <property type="entry name" value="Sialidase"/>
</dbReference>
<dbReference type="GO" id="GO:0005737">
    <property type="term" value="C:cytoplasm"/>
    <property type="evidence" value="ECO:0007669"/>
    <property type="project" value="TreeGrafter"/>
</dbReference>
<accession>A0A8B2VIR8</accession>
<keyword evidence="8 9" id="KW-0002">3D-structure</keyword>
<feature type="disulfide bond" evidence="8 9">
    <location>
        <begin position="404"/>
        <end position="457"/>
    </location>
</feature>
<dbReference type="PANTHER" id="PTHR10628:SF30">
    <property type="entry name" value="EXO-ALPHA-SIALIDASE"/>
    <property type="match status" value="1"/>
</dbReference>
<dbReference type="PANTHER" id="PTHR10628">
    <property type="entry name" value="SIALIDASE"/>
    <property type="match status" value="1"/>
</dbReference>
<reference evidence="8 9" key="2">
    <citation type="journal article" date="2022" name="Glycobiology">
        <title>Crystal structure of the Propionibacterium acnes surface sialidase, a drug target for P. acnes-associated diseases.</title>
        <authorList>
            <person name="Yu A.C.Y."/>
            <person name="Volkers G."/>
            <person name="Jongkees S.A.K."/>
            <person name="Worrall L.J."/>
            <person name="Withers S.G."/>
            <person name="Strynadka N.C.J."/>
        </authorList>
    </citation>
    <scope>X-RAY CRYSTALLOGRAPHY (1.70 ANGSTROMS) OF 31-481</scope>
    <scope>DISULFIDE BONDS</scope>
</reference>
<dbReference type="EMBL" id="MVCE01000004">
    <property type="protein sequence ID" value="PGF33192.1"/>
    <property type="molecule type" value="Genomic_DNA"/>
</dbReference>
<dbReference type="SUPFAM" id="SSF50939">
    <property type="entry name" value="Sialidases"/>
    <property type="match status" value="1"/>
</dbReference>
<dbReference type="PDB" id="7LBV">
    <property type="method" value="X-ray"/>
    <property type="resolution" value="1.70 A"/>
    <property type="chains" value="A=31-481"/>
</dbReference>
<organism evidence="6 7">
    <name type="scientific">Cutibacterium acnes</name>
    <name type="common">Propionibacterium acnes</name>
    <dbReference type="NCBI Taxonomy" id="1747"/>
    <lineage>
        <taxon>Bacteria</taxon>
        <taxon>Bacillati</taxon>
        <taxon>Actinomycetota</taxon>
        <taxon>Actinomycetes</taxon>
        <taxon>Propionibacteriales</taxon>
        <taxon>Propionibacteriaceae</taxon>
        <taxon>Cutibacterium</taxon>
    </lineage>
</organism>
<dbReference type="InterPro" id="IPR036278">
    <property type="entry name" value="Sialidase_sf"/>
</dbReference>
<evidence type="ECO:0000256" key="1">
    <source>
        <dbReference type="ARBA" id="ARBA00000427"/>
    </source>
</evidence>
<evidence type="ECO:0000313" key="6">
    <source>
        <dbReference type="EMBL" id="PGF33192.1"/>
    </source>
</evidence>
<sequence length="502" mass="53336">MTLTTKLSALTTAGIMVVIGVPMVTQSAMASGRAPAPVAATTQPKLVTGDITSTDQSGTNLFFGKKIVRNARGAIMKVDRTWPAAVPAPLPDVRADSSTRMLLGPVVDLAVNEHPEGVFYRIPALATASNGDLLASYDLRPGSAGDAPNPNSIVQRRSRDNGRTWGPQTVIHAGTPGRRKVGYSDPSYLVDPATGRILNFHVKSYDRGFATSEVGTDPDDRHVLHAEVSTSTDNGHTWTHRDITREITSDPTTRTRFVASGQGIALLHGPHAGRLIAQMTVRNSVGQQAQSIYSDDHGITWHAGNPVGRMMDENKVVELSDGTLMLNSRDAARSGRRKVAYSQDGGLTWGPVKLVDDLIDPTNNAQIIRAYPNARAGSAKARILLFTNARNATERVNGTLSVSCDDGRTWVSHQTYMPGEVGYTTAAVQSDGALGVLWERDGIRYSTIPMGWLNSVCPLAPSGRPTSGKPTSGTSLPPTATPSGSLHGGASSRPTSLPHTGD</sequence>
<dbReference type="PDB" id="7LBU">
    <property type="method" value="X-ray"/>
    <property type="resolution" value="2.11 A"/>
    <property type="chains" value="A=31-481"/>
</dbReference>
<evidence type="ECO:0000313" key="7">
    <source>
        <dbReference type="Proteomes" id="UP000226191"/>
    </source>
</evidence>
<dbReference type="OrthoDB" id="3797695at2"/>
<evidence type="ECO:0000259" key="5">
    <source>
        <dbReference type="Pfam" id="PF13088"/>
    </source>
</evidence>
<gene>
    <name evidence="6" type="ORF">B1B09_09755</name>
</gene>
<dbReference type="InterPro" id="IPR026856">
    <property type="entry name" value="Sialidase_fam"/>
</dbReference>
<protein>
    <recommendedName>
        <fullName evidence="3">exo-alpha-sialidase</fullName>
        <ecNumber evidence="3">3.2.1.18</ecNumber>
    </recommendedName>
</protein>
<proteinExistence type="evidence at protein level"/>
<dbReference type="GO" id="GO:0006689">
    <property type="term" value="P:ganglioside catabolic process"/>
    <property type="evidence" value="ECO:0007669"/>
    <property type="project" value="TreeGrafter"/>
</dbReference>
<dbReference type="Pfam" id="PF13088">
    <property type="entry name" value="BNR_2"/>
    <property type="match status" value="1"/>
</dbReference>
<dbReference type="Proteomes" id="UP000226191">
    <property type="component" value="Unassembled WGS sequence"/>
</dbReference>
<feature type="region of interest" description="Disordered" evidence="4">
    <location>
        <begin position="141"/>
        <end position="169"/>
    </location>
</feature>
<dbReference type="Gene3D" id="2.120.10.10">
    <property type="match status" value="1"/>
</dbReference>
<comment type="catalytic activity">
    <reaction evidence="1">
        <text>Hydrolysis of alpha-(2-&gt;3)-, alpha-(2-&gt;6)-, alpha-(2-&gt;8)- glycosidic linkages of terminal sialic acid residues in oligosaccharides, glycoproteins, glycolipids, colominic acid and synthetic substrates.</text>
        <dbReference type="EC" id="3.2.1.18"/>
    </reaction>
</comment>
<dbReference type="AlphaFoldDB" id="A0A8B2VIR8"/>
<comment type="caution">
    <text evidence="6">The sequence shown here is derived from an EMBL/GenBank/DDBJ whole genome shotgun (WGS) entry which is preliminary data.</text>
</comment>
<dbReference type="GO" id="GO:0009313">
    <property type="term" value="P:oligosaccharide catabolic process"/>
    <property type="evidence" value="ECO:0007669"/>
    <property type="project" value="TreeGrafter"/>
</dbReference>
<dbReference type="SMR" id="A0A8B2VIR8"/>
<feature type="region of interest" description="Disordered" evidence="4">
    <location>
        <begin position="462"/>
        <end position="502"/>
    </location>
</feature>
<evidence type="ECO:0000256" key="3">
    <source>
        <dbReference type="ARBA" id="ARBA00012733"/>
    </source>
</evidence>
<dbReference type="CDD" id="cd15482">
    <property type="entry name" value="Sialidase_non-viral"/>
    <property type="match status" value="1"/>
</dbReference>
<evidence type="ECO:0007829" key="8">
    <source>
        <dbReference type="PDB" id="7LBU"/>
    </source>
</evidence>
<evidence type="ECO:0000256" key="4">
    <source>
        <dbReference type="SAM" id="MobiDB-lite"/>
    </source>
</evidence>
<dbReference type="GeneID" id="92857541"/>
<reference evidence="6 7" key="1">
    <citation type="submission" date="2017-02" db="EMBL/GenBank/DDBJ databases">
        <title>Prevalence of linear plasmids in Cutibacterium acnes isolates obtained from cancerous prostatic tissue.</title>
        <authorList>
            <person name="Davidsson S."/>
            <person name="Bruggemann H."/>
        </authorList>
    </citation>
    <scope>NUCLEOTIDE SEQUENCE [LARGE SCALE GENOMIC DNA]</scope>
    <source>
        <strain evidence="6 7">11-78</strain>
    </source>
</reference>
<feature type="domain" description="Sialidase" evidence="5">
    <location>
        <begin position="153"/>
        <end position="435"/>
    </location>
</feature>
<comment type="similarity">
    <text evidence="2">Belongs to the glycosyl hydrolase 33 family.</text>
</comment>
<feature type="compositionally biased region" description="Polar residues" evidence="4">
    <location>
        <begin position="492"/>
        <end position="502"/>
    </location>
</feature>
<name>A0A8B2VIR8_CUTAC</name>
<dbReference type="GO" id="GO:0016020">
    <property type="term" value="C:membrane"/>
    <property type="evidence" value="ECO:0007669"/>
    <property type="project" value="TreeGrafter"/>
</dbReference>
<dbReference type="EC" id="3.2.1.18" evidence="3"/>
<dbReference type="RefSeq" id="WP_002516963.1">
    <property type="nucleotide sequence ID" value="NZ_AP022844.1"/>
</dbReference>
<dbReference type="GO" id="GO:0004308">
    <property type="term" value="F:exo-alpha-sialidase activity"/>
    <property type="evidence" value="ECO:0007669"/>
    <property type="project" value="UniProtKB-EC"/>
</dbReference>
<evidence type="ECO:0000256" key="2">
    <source>
        <dbReference type="ARBA" id="ARBA00009348"/>
    </source>
</evidence>